<dbReference type="Gene3D" id="1.10.760.10">
    <property type="entry name" value="Cytochrome c-like domain"/>
    <property type="match status" value="2"/>
</dbReference>
<evidence type="ECO:0007829" key="12">
    <source>
        <dbReference type="PDB" id="6NX0"/>
    </source>
</evidence>
<feature type="binding site" evidence="12 13">
    <location>
        <position position="367"/>
    </location>
    <ligand>
        <name>heme c</name>
        <dbReference type="ChEBI" id="CHEBI:61717"/>
        <label>2</label>
        <note>covalent</note>
    </ligand>
</feature>
<feature type="domain" description="Cytochrome c" evidence="9">
    <location>
        <begin position="166"/>
        <end position="272"/>
    </location>
</feature>
<protein>
    <submittedName>
        <fullName evidence="10">Di-haem cytochrome c peroxidase family protein</fullName>
    </submittedName>
</protein>
<dbReference type="PDBsum" id="6NX0"/>
<keyword evidence="2 7" id="KW-0349">Heme</keyword>
<evidence type="ECO:0000256" key="2">
    <source>
        <dbReference type="ARBA" id="ARBA00022617"/>
    </source>
</evidence>
<dbReference type="SUPFAM" id="SSF46626">
    <property type="entry name" value="Cytochrome c"/>
    <property type="match status" value="2"/>
</dbReference>
<feature type="binding site" evidence="12 13">
    <location>
        <position position="191"/>
    </location>
    <ligand>
        <name>heme c</name>
        <dbReference type="ChEBI" id="CHEBI:61717"/>
        <label>1</label>
        <note>covalent</note>
    </ligand>
</feature>
<feature type="binding site" evidence="12 13">
    <location>
        <position position="192"/>
    </location>
    <ligand>
        <name>heme c</name>
        <dbReference type="ChEBI" id="CHEBI:61717"/>
        <label>1</label>
        <note>axial binding residue</note>
    </ligand>
    <ligandPart>
        <name>Fe</name>
        <dbReference type="ChEBI" id="CHEBI:18248"/>
    </ligandPart>
</feature>
<evidence type="ECO:0000256" key="3">
    <source>
        <dbReference type="ARBA" id="ARBA00022723"/>
    </source>
</evidence>
<keyword evidence="6 7" id="KW-0408">Iron</keyword>
<dbReference type="HOGENOM" id="CLU_034652_0_0_4"/>
<dbReference type="KEGG" id="bte:BTH_II1092"/>
<dbReference type="GO" id="GO:0004130">
    <property type="term" value="F:cytochrome-c peroxidase activity"/>
    <property type="evidence" value="ECO:0007669"/>
    <property type="project" value="TreeGrafter"/>
</dbReference>
<gene>
    <name evidence="10" type="ordered locus">BTH_II1092</name>
</gene>
<reference evidence="12" key="2">
    <citation type="journal article" date="2019" name="Nat. Commun.">
        <title>A widely distributed diheme enzyme from Burkholderia that displays an atypically stable bis-Fe(IV) state.</title>
        <authorList>
            <person name="Rizzolo K."/>
            <person name="Cohen S.E."/>
            <person name="Weitz A.C."/>
            <person name="Lopez Munoz M.M."/>
            <person name="Hendrich M.P."/>
            <person name="Drennan C.L."/>
            <person name="Elliott S.J."/>
        </authorList>
    </citation>
    <scope>X-RAY CRYSTALLOGRAPHY (1.54 ANGSTROMS) OF 69-543 IN COMPLEX WITH HEME C</scope>
    <scope>DISULFIDE BONDS</scope>
</reference>
<evidence type="ECO:0000256" key="5">
    <source>
        <dbReference type="ARBA" id="ARBA00023002"/>
    </source>
</evidence>
<evidence type="ECO:0000313" key="11">
    <source>
        <dbReference type="Proteomes" id="UP000001930"/>
    </source>
</evidence>
<evidence type="ECO:0000256" key="1">
    <source>
        <dbReference type="ARBA" id="ARBA00004196"/>
    </source>
</evidence>
<feature type="binding site" evidence="12 13">
    <location>
        <position position="260"/>
    </location>
    <ligand>
        <name>heme c</name>
        <dbReference type="ChEBI" id="CHEBI:61717"/>
        <label>1</label>
    </ligand>
</feature>
<feature type="binding site" evidence="12 13">
    <location>
        <position position="256"/>
    </location>
    <ligand>
        <name>heme c</name>
        <dbReference type="ChEBI" id="CHEBI:61717"/>
        <label>1</label>
    </ligand>
</feature>
<accession>Q2T6B0</accession>
<keyword evidence="11" id="KW-1185">Reference proteome</keyword>
<sequence>MTGRRRSSAARRAVPAAALTARASVTAFALGPAALGTTRTRRTVLTLSTIVRAACGALAACASAIALASGPAAPDATHSTHAARPASAASSTSPMNPTSTPGASGPAHAKAALDAARAKAAPPSPPTTVLLPGAPPERVVDTIGRGTPQVASKVDPTAAVFRPDPTLAALGKRVFFDPALSEPRGMSCASCHDPGRAFAPTLSPAALAGPRVPQGSRPGHFSRRNAPSLLYVRYVPRRHFYQDDDALAPAPFGGLFSDGRADTLAEQLRGPLFDPDEMNNASAAALMRKIGRTGLGAALAGRFGPSVRRDPERMVRVLGEAMQAYLQSDEMAPFSSRYDAYVTKRAPLTPQEMRGLALFRNPDKGNCMSCHTLSDTASRPERSLFTDFGYDAIAVPRNRALPANRDPRHFDNGLCDTAAKLRWPEPTQWCAYLRTPGLRNVAIKESFMHNGVFDTLRDAVAFYNTRSTDPARWYHGRDTFDDVPRAYRGNVNVNSTPMNRRPGTPPAMTDADVDDLVAFLRTLTDARYVGLMPTAPDGKAARP</sequence>
<dbReference type="GO" id="GO:0009055">
    <property type="term" value="F:electron transfer activity"/>
    <property type="evidence" value="ECO:0007669"/>
    <property type="project" value="InterPro"/>
</dbReference>
<feature type="binding site" evidence="12">
    <location>
        <position position="463"/>
    </location>
    <ligand>
        <name>heme c</name>
        <dbReference type="ChEBI" id="CHEBI:61717"/>
        <label>2</label>
        <note>axial binding residue</note>
    </ligand>
    <ligandPart>
        <name>Fe</name>
        <dbReference type="ChEBI" id="CHEBI:18248"/>
    </ligandPart>
</feature>
<evidence type="ECO:0000256" key="6">
    <source>
        <dbReference type="ARBA" id="ARBA00023004"/>
    </source>
</evidence>
<dbReference type="Proteomes" id="UP000001930">
    <property type="component" value="Chromosome II"/>
</dbReference>
<dbReference type="GO" id="GO:0020037">
    <property type="term" value="F:heme binding"/>
    <property type="evidence" value="ECO:0007669"/>
    <property type="project" value="InterPro"/>
</dbReference>
<feature type="region of interest" description="Disordered" evidence="8">
    <location>
        <begin position="71"/>
        <end position="141"/>
    </location>
</feature>
<feature type="binding site" evidence="12 13">
    <location>
        <position position="371"/>
    </location>
    <ligand>
        <name>heme c</name>
        <dbReference type="ChEBI" id="CHEBI:61717"/>
        <label>2</label>
        <note>axial binding residue</note>
    </ligand>
    <ligandPart>
        <name>Fe</name>
        <dbReference type="ChEBI" id="CHEBI:18248"/>
    </ligandPart>
</feature>
<feature type="disulfide bond" evidence="12 13">
    <location>
        <begin position="415"/>
        <end position="430"/>
    </location>
</feature>
<dbReference type="InterPro" id="IPR051395">
    <property type="entry name" value="Cytochrome_c_Peroxidase/MauG"/>
</dbReference>
<dbReference type="RefSeq" id="WP_011401141.1">
    <property type="nucleotide sequence ID" value="NZ_CP008786.1"/>
</dbReference>
<proteinExistence type="evidence at protein level"/>
<dbReference type="Pfam" id="PF03150">
    <property type="entry name" value="CCP_MauG"/>
    <property type="match status" value="1"/>
</dbReference>
<evidence type="ECO:0007829" key="13">
    <source>
        <dbReference type="PDB" id="6V59"/>
    </source>
</evidence>
<dbReference type="AlphaFoldDB" id="Q2T6B0"/>
<organism evidence="10 11">
    <name type="scientific">Burkholderia thailandensis (strain ATCC 700388 / DSM 13276 / CCUG 48851 / CIP 106301 / E264)</name>
    <dbReference type="NCBI Taxonomy" id="271848"/>
    <lineage>
        <taxon>Bacteria</taxon>
        <taxon>Pseudomonadati</taxon>
        <taxon>Pseudomonadota</taxon>
        <taxon>Betaproteobacteria</taxon>
        <taxon>Burkholderiales</taxon>
        <taxon>Burkholderiaceae</taxon>
        <taxon>Burkholderia</taxon>
        <taxon>pseudomallei group</taxon>
    </lineage>
</organism>
<feature type="binding site" evidence="12 13">
    <location>
        <position position="448"/>
    </location>
    <ligand>
        <name>heme c</name>
        <dbReference type="ChEBI" id="CHEBI:61717"/>
        <label>2</label>
    </ligand>
</feature>
<comment type="subcellular location">
    <subcellularLocation>
        <location evidence="1">Cell envelope</location>
    </subcellularLocation>
</comment>
<dbReference type="GO" id="GO:0046872">
    <property type="term" value="F:metal ion binding"/>
    <property type="evidence" value="ECO:0007669"/>
    <property type="project" value="UniProtKB-KW"/>
</dbReference>
<dbReference type="PROSITE" id="PS51007">
    <property type="entry name" value="CYTC"/>
    <property type="match status" value="2"/>
</dbReference>
<feature type="binding site" evidence="12 13">
    <location>
        <position position="257"/>
    </location>
    <ligand>
        <name>heme c</name>
        <dbReference type="ChEBI" id="CHEBI:61717"/>
        <label>1</label>
    </ligand>
</feature>
<dbReference type="PDB" id="6V59">
    <property type="method" value="X-ray"/>
    <property type="resolution" value="1.59 A"/>
    <property type="chains" value="A/B=69-543"/>
</dbReference>
<dbReference type="PANTHER" id="PTHR30600">
    <property type="entry name" value="CYTOCHROME C PEROXIDASE-RELATED"/>
    <property type="match status" value="1"/>
</dbReference>
<feature type="binding site" evidence="12 13">
    <location>
        <position position="188"/>
    </location>
    <ligand>
        <name>heme c</name>
        <dbReference type="ChEBI" id="CHEBI:61717"/>
        <label>1</label>
        <note>covalent</note>
    </ligand>
</feature>
<dbReference type="PDB" id="6NX0">
    <property type="method" value="X-ray"/>
    <property type="resolution" value="1.54 A"/>
    <property type="chains" value="A=69-543"/>
</dbReference>
<dbReference type="InterPro" id="IPR009056">
    <property type="entry name" value="Cyt_c-like_dom"/>
</dbReference>
<evidence type="ECO:0000259" key="9">
    <source>
        <dbReference type="PROSITE" id="PS51007"/>
    </source>
</evidence>
<evidence type="ECO:0000256" key="4">
    <source>
        <dbReference type="ARBA" id="ARBA00022729"/>
    </source>
</evidence>
<keyword evidence="10" id="KW-0575">Peroxidase</keyword>
<keyword evidence="5" id="KW-0560">Oxidoreductase</keyword>
<keyword evidence="3 7" id="KW-0479">Metal-binding</keyword>
<feature type="binding site" evidence="12 13">
    <location>
        <position position="224"/>
    </location>
    <ligand>
        <name>heme c</name>
        <dbReference type="ChEBI" id="CHEBI:61717"/>
        <label>1</label>
    </ligand>
</feature>
<name>Q2T6B0_BURTA</name>
<keyword evidence="4" id="KW-0732">Signal</keyword>
<dbReference type="SMR" id="Q2T6B0"/>
<feature type="domain" description="Cytochrome c" evidence="9">
    <location>
        <begin position="350"/>
        <end position="524"/>
    </location>
</feature>
<evidence type="ECO:0000313" key="10">
    <source>
        <dbReference type="EMBL" id="ABC35052.1"/>
    </source>
</evidence>
<feature type="compositionally biased region" description="Low complexity" evidence="8">
    <location>
        <begin position="71"/>
        <end position="121"/>
    </location>
</feature>
<feature type="binding site" evidence="12 13">
    <location>
        <position position="444"/>
    </location>
    <ligand>
        <name>heme c</name>
        <dbReference type="ChEBI" id="CHEBI:61717"/>
        <label>2</label>
    </ligand>
</feature>
<feature type="binding site" evidence="12 13">
    <location>
        <position position="370"/>
    </location>
    <ligand>
        <name>heme c</name>
        <dbReference type="ChEBI" id="CHEBI:61717"/>
        <label>2</label>
        <note>covalent</note>
    </ligand>
</feature>
<dbReference type="InterPro" id="IPR036909">
    <property type="entry name" value="Cyt_c-like_dom_sf"/>
</dbReference>
<dbReference type="PANTHER" id="PTHR30600:SF10">
    <property type="entry name" value="BLL6722 PROTEIN"/>
    <property type="match status" value="1"/>
</dbReference>
<reference evidence="10 11" key="1">
    <citation type="journal article" date="2005" name="BMC Genomics">
        <title>Bacterial genome adaptation to niches: divergence of the potential virulence genes in three Burkholderia species of different survival strategies.</title>
        <authorList>
            <person name="Kim H.S."/>
            <person name="Schell M.A."/>
            <person name="Yu Y."/>
            <person name="Ulrich R.L."/>
            <person name="Sarria S.H."/>
            <person name="Nierman W.C."/>
            <person name="DeShazer D."/>
        </authorList>
    </citation>
    <scope>NUCLEOTIDE SEQUENCE [LARGE SCALE GENOMIC DNA]</scope>
    <source>
        <strain evidence="11">ATCC 700388 / DSM 13276 / CCUG 48851 / CIP 106301 / E264</strain>
    </source>
</reference>
<feature type="binding site" evidence="12 13">
    <location>
        <position position="449"/>
    </location>
    <ligand>
        <name>heme c</name>
        <dbReference type="ChEBI" id="CHEBI:61717"/>
        <label>2</label>
    </ligand>
</feature>
<reference evidence="13" key="3">
    <citation type="journal article" date="2020" name="J. Am. Chem. Soc.">
        <title>A Stable Ferryl Porphyrin at the Active Site of Y463M BthA.</title>
        <authorList>
            <person name="Rizzolo K."/>
            <person name="Weitz A.C."/>
            <person name="Cohen S.E."/>
            <person name="Drennan C.L."/>
            <person name="Hendrich M.P."/>
            <person name="Elliott S.J."/>
        </authorList>
    </citation>
    <scope>X-RAY CRYSTALLOGRAPHY (1.59 ANGSTROMS) OF 69-543 IN COMPLEX WITH HEME C</scope>
    <scope>DISULFIDE BONDS</scope>
</reference>
<feature type="binding site" evidence="12 13">
    <location>
        <position position="434"/>
    </location>
    <ligand>
        <name>heme c</name>
        <dbReference type="ChEBI" id="CHEBI:61717"/>
        <label>1</label>
    </ligand>
</feature>
<evidence type="ECO:0000256" key="8">
    <source>
        <dbReference type="SAM" id="MobiDB-lite"/>
    </source>
</evidence>
<evidence type="ECO:0000256" key="7">
    <source>
        <dbReference type="PROSITE-ProRule" id="PRU00433"/>
    </source>
</evidence>
<dbReference type="EMBL" id="CP000085">
    <property type="protein sequence ID" value="ABC35052.1"/>
    <property type="molecule type" value="Genomic_DNA"/>
</dbReference>
<dbReference type="InterPro" id="IPR004852">
    <property type="entry name" value="Di-haem_cyt_c_peroxidsae"/>
</dbReference>
<dbReference type="GO" id="GO:0030313">
    <property type="term" value="C:cell envelope"/>
    <property type="evidence" value="ECO:0007669"/>
    <property type="project" value="UniProtKB-SubCell"/>
</dbReference>
<keyword evidence="12 13" id="KW-0002">3D-structure</keyword>